<organism evidence="2 3">
    <name type="scientific">Cyphellophora attinorum</name>
    <dbReference type="NCBI Taxonomy" id="1664694"/>
    <lineage>
        <taxon>Eukaryota</taxon>
        <taxon>Fungi</taxon>
        <taxon>Dikarya</taxon>
        <taxon>Ascomycota</taxon>
        <taxon>Pezizomycotina</taxon>
        <taxon>Eurotiomycetes</taxon>
        <taxon>Chaetothyriomycetidae</taxon>
        <taxon>Chaetothyriales</taxon>
        <taxon>Cyphellophoraceae</taxon>
        <taxon>Cyphellophora</taxon>
    </lineage>
</organism>
<dbReference type="Gene3D" id="3.40.50.720">
    <property type="entry name" value="NAD(P)-binding Rossmann-like Domain"/>
    <property type="match status" value="1"/>
</dbReference>
<dbReference type="RefSeq" id="XP_017996813.1">
    <property type="nucleotide sequence ID" value="XM_018140689.1"/>
</dbReference>
<name>A0A0N1GZT9_9EURO</name>
<dbReference type="InterPro" id="IPR011032">
    <property type="entry name" value="GroES-like_sf"/>
</dbReference>
<feature type="domain" description="Enoyl reductase (ER)" evidence="1">
    <location>
        <begin position="56"/>
        <end position="388"/>
    </location>
</feature>
<accession>A0A0N1GZT9</accession>
<dbReference type="Proteomes" id="UP000038010">
    <property type="component" value="Unassembled WGS sequence"/>
</dbReference>
<comment type="caution">
    <text evidence="2">The sequence shown here is derived from an EMBL/GenBank/DDBJ whole genome shotgun (WGS) entry which is preliminary data.</text>
</comment>
<dbReference type="STRING" id="1664694.A0A0N1GZT9"/>
<evidence type="ECO:0000313" key="2">
    <source>
        <dbReference type="EMBL" id="KPI36850.1"/>
    </source>
</evidence>
<dbReference type="Gene3D" id="3.90.180.10">
    <property type="entry name" value="Medium-chain alcohol dehydrogenases, catalytic domain"/>
    <property type="match status" value="1"/>
</dbReference>
<dbReference type="PANTHER" id="PTHR45033:SF2">
    <property type="entry name" value="ZINC-TYPE ALCOHOL DEHYDROGENASE-LIKE PROTEIN C1773.06C"/>
    <property type="match status" value="1"/>
</dbReference>
<dbReference type="VEuPathDB" id="FungiDB:AB675_11811"/>
<keyword evidence="3" id="KW-1185">Reference proteome</keyword>
<dbReference type="AlphaFoldDB" id="A0A0N1GZT9"/>
<dbReference type="EMBL" id="LFJN01000028">
    <property type="protein sequence ID" value="KPI36850.1"/>
    <property type="molecule type" value="Genomic_DNA"/>
</dbReference>
<dbReference type="GeneID" id="28732570"/>
<dbReference type="SMART" id="SM00829">
    <property type="entry name" value="PKS_ER"/>
    <property type="match status" value="1"/>
</dbReference>
<dbReference type="OrthoDB" id="9930022at2759"/>
<dbReference type="InterPro" id="IPR052711">
    <property type="entry name" value="Zinc_ADH-like"/>
</dbReference>
<dbReference type="InterPro" id="IPR013149">
    <property type="entry name" value="ADH-like_C"/>
</dbReference>
<dbReference type="GO" id="GO:0016491">
    <property type="term" value="F:oxidoreductase activity"/>
    <property type="evidence" value="ECO:0007669"/>
    <property type="project" value="InterPro"/>
</dbReference>
<proteinExistence type="predicted"/>
<dbReference type="Pfam" id="PF08240">
    <property type="entry name" value="ADH_N"/>
    <property type="match status" value="1"/>
</dbReference>
<reference evidence="2 3" key="1">
    <citation type="submission" date="2015-06" db="EMBL/GenBank/DDBJ databases">
        <title>Draft genome of the ant-associated black yeast Phialophora attae CBS 131958.</title>
        <authorList>
            <person name="Moreno L.F."/>
            <person name="Stielow B.J."/>
            <person name="de Hoog S."/>
            <person name="Vicente V.A."/>
            <person name="Weiss V.A."/>
            <person name="de Vries M."/>
            <person name="Cruz L.M."/>
            <person name="Souza E.M."/>
        </authorList>
    </citation>
    <scope>NUCLEOTIDE SEQUENCE [LARGE SCALE GENOMIC DNA]</scope>
    <source>
        <strain evidence="2 3">CBS 131958</strain>
    </source>
</reference>
<dbReference type="CDD" id="cd08276">
    <property type="entry name" value="MDR7"/>
    <property type="match status" value="1"/>
</dbReference>
<evidence type="ECO:0000259" key="1">
    <source>
        <dbReference type="SMART" id="SM00829"/>
    </source>
</evidence>
<dbReference type="PANTHER" id="PTHR45033">
    <property type="match status" value="1"/>
</dbReference>
<gene>
    <name evidence="2" type="ORF">AB675_11811</name>
</gene>
<sequence length="393" mass="42075">MPVEILEKIFDEILPSRAMIEIGPSRRDSLGPSGLCLNWSQSQGWRVPELMLVSKSFREAVRLQHSTPIPALGPNDCLIRVQAVSLNYRDIATPLGLYPGAGKDGIVPTSDGAGTIVAVGDDVSEFQAGDRVCNTFFLDYQDGIPTAESRAGSLGVRNDGPLRQYAVFPTTALVSAPKHLNARQASTLPCAALTAWNALMGLGGCRLQAGQSILTQGTGGVSLFAIQFALALGATVIATTSSDTKADRLRALGVKHIINYRTDPNWGETARKLSPNGLGVQHVLEVGGEATMAQSFKAAALGGCIDIIGFLAKKDGEPSKVSFWDAFTGLNVVRGIGVGNRKQFGEMNKFMEEKGIAPIVDERVFGFGEAREAYEYLKKQEFFGKVVIDVAKE</sequence>
<dbReference type="SUPFAM" id="SSF51735">
    <property type="entry name" value="NAD(P)-binding Rossmann-fold domains"/>
    <property type="match status" value="1"/>
</dbReference>
<dbReference type="InterPro" id="IPR013154">
    <property type="entry name" value="ADH-like_N"/>
</dbReference>
<dbReference type="InterPro" id="IPR036291">
    <property type="entry name" value="NAD(P)-bd_dom_sf"/>
</dbReference>
<dbReference type="Pfam" id="PF00107">
    <property type="entry name" value="ADH_zinc_N"/>
    <property type="match status" value="1"/>
</dbReference>
<protein>
    <submittedName>
        <fullName evidence="2">Zinc-type alcohol dehydrogenase-like protein</fullName>
    </submittedName>
</protein>
<dbReference type="SUPFAM" id="SSF50129">
    <property type="entry name" value="GroES-like"/>
    <property type="match status" value="1"/>
</dbReference>
<dbReference type="InterPro" id="IPR020843">
    <property type="entry name" value="ER"/>
</dbReference>
<evidence type="ECO:0000313" key="3">
    <source>
        <dbReference type="Proteomes" id="UP000038010"/>
    </source>
</evidence>